<dbReference type="AlphaFoldDB" id="A0A1X2HVB6"/>
<dbReference type="OrthoDB" id="8904098at2759"/>
<dbReference type="SUPFAM" id="SSF103473">
    <property type="entry name" value="MFS general substrate transporter"/>
    <property type="match status" value="1"/>
</dbReference>
<evidence type="ECO:0000256" key="1">
    <source>
        <dbReference type="ARBA" id="ARBA00004141"/>
    </source>
</evidence>
<keyword evidence="4 7" id="KW-0812">Transmembrane</keyword>
<comment type="caution">
    <text evidence="10">The sequence shown here is derived from an EMBL/GenBank/DDBJ whole genome shotgun (WGS) entry which is preliminary data.</text>
</comment>
<dbReference type="Pfam" id="PF00854">
    <property type="entry name" value="PTR2"/>
    <property type="match status" value="1"/>
</dbReference>
<keyword evidence="6 9" id="KW-0472">Membrane</keyword>
<dbReference type="PROSITE" id="PS01023">
    <property type="entry name" value="PTR2_2"/>
    <property type="match status" value="1"/>
</dbReference>
<comment type="similarity">
    <text evidence="2 7">Belongs to the major facilitator superfamily. Proton-dependent oligopeptide transporter (POT/PTR) (TC 2.A.17) family.</text>
</comment>
<keyword evidence="5 9" id="KW-1133">Transmembrane helix</keyword>
<evidence type="ECO:0000256" key="7">
    <source>
        <dbReference type="RuleBase" id="RU003755"/>
    </source>
</evidence>
<dbReference type="PROSITE" id="PS01022">
    <property type="entry name" value="PTR2_1"/>
    <property type="match status" value="1"/>
</dbReference>
<comment type="subcellular location">
    <subcellularLocation>
        <location evidence="1 7">Membrane</location>
        <topology evidence="1 7">Multi-pass membrane protein</topology>
    </subcellularLocation>
</comment>
<evidence type="ECO:0000313" key="10">
    <source>
        <dbReference type="EMBL" id="ORZ03542.1"/>
    </source>
</evidence>
<organism evidence="10 11">
    <name type="scientific">Syncephalastrum racemosum</name>
    <name type="common">Filamentous fungus</name>
    <dbReference type="NCBI Taxonomy" id="13706"/>
    <lineage>
        <taxon>Eukaryota</taxon>
        <taxon>Fungi</taxon>
        <taxon>Fungi incertae sedis</taxon>
        <taxon>Mucoromycota</taxon>
        <taxon>Mucoromycotina</taxon>
        <taxon>Mucoromycetes</taxon>
        <taxon>Mucorales</taxon>
        <taxon>Syncephalastraceae</taxon>
        <taxon>Syncephalastrum</taxon>
    </lineage>
</organism>
<keyword evidence="3 7" id="KW-0813">Transport</keyword>
<feature type="transmembrane region" description="Helical" evidence="9">
    <location>
        <begin position="166"/>
        <end position="187"/>
    </location>
</feature>
<feature type="transmembrane region" description="Helical" evidence="9">
    <location>
        <begin position="225"/>
        <end position="243"/>
    </location>
</feature>
<dbReference type="FunCoup" id="A0A1X2HVB6">
    <property type="interactions" value="342"/>
</dbReference>
<dbReference type="EMBL" id="MCGN01000001">
    <property type="protein sequence ID" value="ORZ03542.1"/>
    <property type="molecule type" value="Genomic_DNA"/>
</dbReference>
<evidence type="ECO:0000256" key="4">
    <source>
        <dbReference type="ARBA" id="ARBA00022692"/>
    </source>
</evidence>
<feature type="transmembrane region" description="Helical" evidence="9">
    <location>
        <begin position="138"/>
        <end position="160"/>
    </location>
</feature>
<evidence type="ECO:0000256" key="5">
    <source>
        <dbReference type="ARBA" id="ARBA00022989"/>
    </source>
</evidence>
<feature type="region of interest" description="Disordered" evidence="8">
    <location>
        <begin position="1"/>
        <end position="39"/>
    </location>
</feature>
<feature type="transmembrane region" description="Helical" evidence="9">
    <location>
        <begin position="105"/>
        <end position="126"/>
    </location>
</feature>
<feature type="transmembrane region" description="Helical" evidence="9">
    <location>
        <begin position="516"/>
        <end position="535"/>
    </location>
</feature>
<feature type="transmembrane region" description="Helical" evidence="9">
    <location>
        <begin position="486"/>
        <end position="510"/>
    </location>
</feature>
<feature type="compositionally biased region" description="Basic and acidic residues" evidence="8">
    <location>
        <begin position="1"/>
        <end position="32"/>
    </location>
</feature>
<feature type="transmembrane region" description="Helical" evidence="9">
    <location>
        <begin position="452"/>
        <end position="474"/>
    </location>
</feature>
<protein>
    <submittedName>
        <fullName evidence="10">POT family-domain-containing protein</fullName>
    </submittedName>
</protein>
<evidence type="ECO:0000256" key="6">
    <source>
        <dbReference type="ARBA" id="ARBA00023136"/>
    </source>
</evidence>
<accession>A0A1X2HVB6</accession>
<evidence type="ECO:0000256" key="8">
    <source>
        <dbReference type="SAM" id="MobiDB-lite"/>
    </source>
</evidence>
<dbReference type="PANTHER" id="PTHR11654">
    <property type="entry name" value="OLIGOPEPTIDE TRANSPORTER-RELATED"/>
    <property type="match status" value="1"/>
</dbReference>
<gene>
    <name evidence="10" type="ORF">BCR43DRAFT_467176</name>
</gene>
<feature type="transmembrane region" description="Helical" evidence="9">
    <location>
        <begin position="374"/>
        <end position="396"/>
    </location>
</feature>
<dbReference type="Gene3D" id="1.20.1250.20">
    <property type="entry name" value="MFS general substrate transporter like domains"/>
    <property type="match status" value="1"/>
</dbReference>
<sequence>MSNIAEKTEQEHKHYDEDFTSVEPHHEFHDDTLEGPEPTEEDWKNLREVADHVPISAYLVILVEFCERFTYYGLTGPFQNYIQYPDPGSYPAQQPGAMGRGQQTATALTTFFTFWCYITPIIGAVVADQYLGKYRTIVLFAGFYMVGLLILTCTAIPSSIANGSAFPGYVVSIIIIGLGTGGIKANVSPLVAEQYQSKKPFIRTQKNGNRVIVTPQATYQKVFNMFYWGINIGSLSAIATTELEKNVGFWPAFLLPTCMFVPCIIVVILGRNRYVQTPPRGSVFLEAGKLFWYASVKVKGGLEACKPSNLSASHPELAAKATWDDIFVDEIKRALKACIVFCWFPIYWLCYQQMTNNLLSQASTMLTGNVPNDIMQNIDPIVLIILIPFMETVFYPTLRRFGISMRPIMRISIGFFFSAVAMGYTAGIQSMIYKTPPYYDHPQGQNWISAAYQIPSYVFVALGEIFASITGLEYAYKKAPQSMKSIVMALFLLTNCFASILAFALVSVTVDPKLTWMYTGIAGAAFVCCILIYAIHWKNDKVDIEEDAIARTDEQLEGYQGKTNLKDTAAEYEAEKGPA</sequence>
<feature type="transmembrane region" description="Helical" evidence="9">
    <location>
        <begin position="334"/>
        <end position="354"/>
    </location>
</feature>
<dbReference type="Proteomes" id="UP000242180">
    <property type="component" value="Unassembled WGS sequence"/>
</dbReference>
<evidence type="ECO:0000256" key="3">
    <source>
        <dbReference type="ARBA" id="ARBA00022448"/>
    </source>
</evidence>
<dbReference type="InterPro" id="IPR036259">
    <property type="entry name" value="MFS_trans_sf"/>
</dbReference>
<feature type="transmembrane region" description="Helical" evidence="9">
    <location>
        <begin position="408"/>
        <end position="432"/>
    </location>
</feature>
<dbReference type="InterPro" id="IPR018456">
    <property type="entry name" value="PTR2_symporter_CS"/>
</dbReference>
<dbReference type="InParanoid" id="A0A1X2HVB6"/>
<dbReference type="GO" id="GO:0071916">
    <property type="term" value="F:dipeptide transmembrane transporter activity"/>
    <property type="evidence" value="ECO:0007669"/>
    <property type="project" value="UniProtKB-ARBA"/>
</dbReference>
<dbReference type="OMA" id="QYFFIGC"/>
<evidence type="ECO:0000256" key="9">
    <source>
        <dbReference type="SAM" id="Phobius"/>
    </source>
</evidence>
<evidence type="ECO:0000313" key="11">
    <source>
        <dbReference type="Proteomes" id="UP000242180"/>
    </source>
</evidence>
<dbReference type="FunFam" id="1.20.1250.20:FF:000085">
    <property type="entry name" value="MFS peptide transporter Ptr2"/>
    <property type="match status" value="1"/>
</dbReference>
<name>A0A1X2HVB6_SYNRA</name>
<dbReference type="InterPro" id="IPR000109">
    <property type="entry name" value="POT_fam"/>
</dbReference>
<keyword evidence="11" id="KW-1185">Reference proteome</keyword>
<dbReference type="GO" id="GO:0005886">
    <property type="term" value="C:plasma membrane"/>
    <property type="evidence" value="ECO:0007669"/>
    <property type="project" value="UniProtKB-ARBA"/>
</dbReference>
<proteinExistence type="inferred from homology"/>
<evidence type="ECO:0000256" key="2">
    <source>
        <dbReference type="ARBA" id="ARBA00005982"/>
    </source>
</evidence>
<reference evidence="10 11" key="1">
    <citation type="submission" date="2016-07" db="EMBL/GenBank/DDBJ databases">
        <title>Pervasive Adenine N6-methylation of Active Genes in Fungi.</title>
        <authorList>
            <consortium name="DOE Joint Genome Institute"/>
            <person name="Mondo S.J."/>
            <person name="Dannebaum R.O."/>
            <person name="Kuo R.C."/>
            <person name="Labutti K."/>
            <person name="Haridas S."/>
            <person name="Kuo A."/>
            <person name="Salamov A."/>
            <person name="Ahrendt S.R."/>
            <person name="Lipzen A."/>
            <person name="Sullivan W."/>
            <person name="Andreopoulos W.B."/>
            <person name="Clum A."/>
            <person name="Lindquist E."/>
            <person name="Daum C."/>
            <person name="Ramamoorthy G.K."/>
            <person name="Gryganskyi A."/>
            <person name="Culley D."/>
            <person name="Magnuson J.K."/>
            <person name="James T.Y."/>
            <person name="O'Malley M.A."/>
            <person name="Stajich J.E."/>
            <person name="Spatafora J.W."/>
            <person name="Visel A."/>
            <person name="Grigoriev I.V."/>
        </authorList>
    </citation>
    <scope>NUCLEOTIDE SEQUENCE [LARGE SCALE GENOMIC DNA]</scope>
    <source>
        <strain evidence="10 11">NRRL 2496</strain>
    </source>
</reference>
<feature type="transmembrane region" description="Helical" evidence="9">
    <location>
        <begin position="249"/>
        <end position="270"/>
    </location>
</feature>